<dbReference type="SUPFAM" id="SSF56672">
    <property type="entry name" value="DNA/RNA polymerases"/>
    <property type="match status" value="1"/>
</dbReference>
<dbReference type="OrthoDB" id="413232at2759"/>
<evidence type="ECO:0000313" key="5">
    <source>
        <dbReference type="Proteomes" id="UP000186817"/>
    </source>
</evidence>
<dbReference type="PANTHER" id="PTHR11439">
    <property type="entry name" value="GAG-POL-RELATED RETROTRANSPOSON"/>
    <property type="match status" value="1"/>
</dbReference>
<feature type="compositionally biased region" description="Acidic residues" evidence="1">
    <location>
        <begin position="2387"/>
        <end position="2401"/>
    </location>
</feature>
<protein>
    <submittedName>
        <fullName evidence="4">Retrovirus-related Pol polyprotein from transposon TNT 1-94</fullName>
    </submittedName>
</protein>
<evidence type="ECO:0000256" key="1">
    <source>
        <dbReference type="SAM" id="MobiDB-lite"/>
    </source>
</evidence>
<name>A0A1Q9F0R3_SYMMI</name>
<dbReference type="Pfam" id="PF07727">
    <property type="entry name" value="RVT_2"/>
    <property type="match status" value="1"/>
</dbReference>
<dbReference type="InterPro" id="IPR013103">
    <property type="entry name" value="RVT_2"/>
</dbReference>
<dbReference type="InterPro" id="IPR001584">
    <property type="entry name" value="Integrase_cat-core"/>
</dbReference>
<gene>
    <name evidence="4" type="ORF">AK812_SmicGene2759</name>
</gene>
<keyword evidence="2" id="KW-0812">Transmembrane</keyword>
<feature type="region of interest" description="Disordered" evidence="1">
    <location>
        <begin position="654"/>
        <end position="674"/>
    </location>
</feature>
<keyword evidence="2" id="KW-1133">Transmembrane helix</keyword>
<dbReference type="GO" id="GO:0015074">
    <property type="term" value="P:DNA integration"/>
    <property type="evidence" value="ECO:0007669"/>
    <property type="project" value="InterPro"/>
</dbReference>
<feature type="region of interest" description="Disordered" evidence="1">
    <location>
        <begin position="1517"/>
        <end position="1603"/>
    </location>
</feature>
<dbReference type="Gene3D" id="3.30.420.10">
    <property type="entry name" value="Ribonuclease H-like superfamily/Ribonuclease H"/>
    <property type="match status" value="1"/>
</dbReference>
<feature type="compositionally biased region" description="Basic and acidic residues" evidence="1">
    <location>
        <begin position="1550"/>
        <end position="1561"/>
    </location>
</feature>
<keyword evidence="5" id="KW-1185">Reference proteome</keyword>
<feature type="region of interest" description="Disordered" evidence="1">
    <location>
        <begin position="817"/>
        <end position="844"/>
    </location>
</feature>
<accession>A0A1Q9F0R3</accession>
<feature type="domain" description="Integrase catalytic" evidence="3">
    <location>
        <begin position="2390"/>
        <end position="2563"/>
    </location>
</feature>
<dbReference type="CDD" id="cd09272">
    <property type="entry name" value="RNase_HI_RT_Ty1"/>
    <property type="match status" value="1"/>
</dbReference>
<feature type="region of interest" description="Disordered" evidence="1">
    <location>
        <begin position="465"/>
        <end position="511"/>
    </location>
</feature>
<dbReference type="InterPro" id="IPR012337">
    <property type="entry name" value="RNaseH-like_sf"/>
</dbReference>
<feature type="compositionally biased region" description="Basic and acidic residues" evidence="1">
    <location>
        <begin position="654"/>
        <end position="667"/>
    </location>
</feature>
<feature type="compositionally biased region" description="Basic and acidic residues" evidence="1">
    <location>
        <begin position="828"/>
        <end position="839"/>
    </location>
</feature>
<dbReference type="PROSITE" id="PS50994">
    <property type="entry name" value="INTEGRASE"/>
    <property type="match status" value="1"/>
</dbReference>
<dbReference type="SUPFAM" id="SSF53098">
    <property type="entry name" value="Ribonuclease H-like"/>
    <property type="match status" value="1"/>
</dbReference>
<feature type="compositionally biased region" description="Acidic residues" evidence="1">
    <location>
        <begin position="1521"/>
        <end position="1549"/>
    </location>
</feature>
<sequence length="3485" mass="388159">MAVVPTLQSMLGSCIVMRVPLSMSGVGEAALLLPTSLDEASAATPGSPEARILAATGHPGVHQQRTRGATGSPTLGNKTGAGRASGESNETTERMPKAAVEATWVAKATARTGGLRPGTAIMSGAKMDGEAAVEIVTTKETDETVPGWIAAIFIDGSLALETFERCRARSGNDEDRDTFQYANQKTPAELPGQMVEIYTAGGLIRETNAEPGTMEEAQTDALAASGRKMALRGGKVRTATMGRAEAAPTAVLQKNFQYPSSPRRTLRILEGVPGLVLYQSLGGKAWIAAEELSVSRLGEESGIEYLISWIQARFLDLEVARIGRAFSDYFRKMRRRPGQTIRDYNAEYDRLFGRRREVGCNLPQEAAAWVYLDRLQLDEAQELNILASVGNRYDLLCLQQAAVLHDRGQRKPWEGASNRGKKPHYAHVTDYDDGDGSEGGPDDVGEEGIPEEVAEAWVTYQTAKEKYKSQKQSRGYNGDHDRPPRPPPGDGVRDRAEDRDRDQGREGRLKAMKAKSFCSGCGRRGHWHLDSTCPLNKGEPGGAKGTSAPKEVAMMTVMPADVYACRHVGDASLLGVTDTACARTVAGSQWLQAYTDLLQDHGQRPILKKECEAYRFGTGKIHYSSFYVIVNFELGNSVVQLRLGMVYDGRLHEGNERPGSMRERGDETGDDCTTSPRMKKINSLNLPELRAKAMELEAPLPAKASKGLILKLIRDSLSTPAKTLMTIGRWRGCEYREIPEDYGRWALAETTRSENSHPDLVRYAKWFKNEMDRKSVKAHINDDTVDASYVPETSHGKTSSNSSWDAVTVLTPTNYKTGKGYTKTTPKRGNDEMKDKSKAMESQPDPAVLEEIKALQTKLAILKDKANCCGNERIENIITEEDYGNESNVTFAGADSYKKFGEGNFDWGDYSFENCERILEATHYFPEKLNLRKVHDGDYAAADNKAYSTYGMFTHGGVIGVTRSTKDTEALVRYLNNFGKAHLPASATWSSISVTKNIATTVHRDSNNLKGTHNYSASTGQKSGGQLWLEESDVDEKQANGEKFLWRRDKNGAWVPGKTHNTTNAFVEFNPFLRHGSCDWSGDRWCLTYHTARQLPQCGPEIKKYLRGCGFRLPLLGRTRTGEAIVKPKATRSTKKAIMNAAGKLGVLMCTLMTAASSYLMDIHEGPVHHDPIVMMEIGGQEGTIEATDLDKAVIEPFAWEDYVDPEAQVNAHHFVVGATPKELRIHLDGMPERAREPVNQLICDQIETGGEVVLRRGDPAPFLETYAEYVKYKYIGDGDVWIVLGKQKNGAKLTFAGPRPHDVCAVEVEGDGQDEKVKCDGSGITFGSDVPQLRAGIFTSPAPELGTSKRETGPDVERAFNTHWLSPFGPPTSVSIDLDGKVQVQAGLARLCDWHSIMVKNVAAQGKWQGGIAERHIKWFKGIWDRVIHELSVDKRRPRSLLQWSALPKTIFGGAADTHRPSGCSEDHREFQKNYVIPTAARRRRLTAPEHLRSTGPEEIGEYLTMKGVKDEVNKLLSMDPDDPETWEQPEGGDEDDAQYSPSEIDDIDPPRQHPAREEGDTAMPMEEEVLFPTEPPSRRLKRKTRPENVDAQADEVPPEARELFRDAERVQWEEHLSYDALEPLDENTSERGVRETVDPARILPCRWAYRDKNWAARKSHAAGESPGSDEPKWRCKSRLVIGGHRDPDLGVEALSTDAPTLSRPGFLCLMQRLADGLCQEDKWEVAAGDIQCAFLTGGYVSRDEPLYLHQPATGFPRLRPRQLVRIKKNIFGLATSPHEWWQDLQGGILQVEVRCEERSFGFVQCPLDPCIFMLKEIVNGAYYDLLVIAGRKMNVLIREALSARFPIDKWELNHLDYVGSEIYCGEDSPSEGAQGSDGSNKLRYQCAKDFYGNYISFVDGFHSSEAADVVVQLAGNYKLMMKITEAGTLLMPYKQLHASLEDRAVAAQTIVPMGQLIQSLGYSMVWNPNECYLQSPEGDRIQMQLDGGCPQLREMEALALIARLEDQRLEELNNATLTTRDKLQVSAMSMERSWDFYLMDYVMTGSFESGLRAVRDAPFFADLPEGHWEIMKLDQGDTVVLEFDIERSHSSLDEEEKQLMGHLCPKAERSEKMKSVYLMEGLEQLELYTGAPTMDASNCFWDTRMWKCYEREKSLRTVSFDQGAMGSASRNRTTLGTNVNNLLALDELRLPEESDLPENDPKDYIWSQGLVEAMVVALSFWHKEPHRAPMISMMTPSQWKEHVDSNHEVYKKECATCVTSRATGAQHRRVHHPDTYVLTADVAGPITKGLDPTSKGTMGKNLRYLLVAKYMVPKQYLQLYTGRKPPYDDGLEGSPEEAGTEDTGAGAGLEDLFEDIPVMGPEDYDVVDVYQIPEAPSAELDAAFEEEVEDEPVLQDEGDDVHSPEGGEQPTSRVDNVMQGADCVPPEMTYLTFAVGLPNNQSATIKYALQDVVLYLDSHGLPVYRFHADKGEFFNNQFRSWLRERGILGTWSEPGIPQTNAHAENTVRWIKDRARTLLRGASFPVKLWPVAAAAAAAQQRAKVLGWKSLLAAPFGSIVYIRKKAFDKSGPLRREQAMDSKWIRGRYAGLSTILHRGHLIYVPAEGEESEKFFHTLHVRPNLVEPSGPDTECCVDIPRPRRRLTGKYPPEAVEMRQVDTEATDITKLATEEAQYILENWDEDRARDLVIQLAPLSFFDNRKFGVFRHGGAVGWMKRIDEFPHLVQILSRLVVECNPEATFTSMLVSVNSQKPLHKDNNNDPRTHNHVIPIMVPSRGGEAWVELRQGDCVHGVIEQRLQGDRMMYGQKLQLTSGEGLKFNPRSAHEVCDWEGERIVLIAYSPQCLGKLNQADVTKLHVFGFPVPLSQLPEFYENEEGEPIYGQVQYVTVDENQLEADTTPEWELYLEAGSGMAKLTDASQTFGWVPQLYKTEVVYTPNIEKIVSELVAPLDVTYTVNPSEVFSQMELWKPAIEKEMKSIEVAIYRLPPGSDKRRHWLNLPGVQKLPTKFVFTIKPNDKADPSDPSTWYKRKARLVVCGNMAAEDGASVYTEAAPAEAVRAGLTLTVEQGWAVAVLDVVAAFLRTPMGRTKKDPLVIVQPPRLLEALGLIEKLELWGLIRALYGLRQSPALWGDYRDYVLRSTDPPSGLRLRQGSAATSWWKVVDEVGVMTAIILVYVDDFLICGPDNIVSQLSKWIRSIWETSEPTYLRPGTSIRFLGMELHVEEANPGEIGIGQHGYIQELLRLHNIPAQALDKIPVSKEMVAEQVSQADVCKDDVHKAQQLTGEVLWLAQCSRPDLSYATSVMASLCLRNPIQVINIGIKVLGYLQRTSRFQLRIRAKDNSLVMYSDAAFAPQGGRSHGGWLVTYAGAPIMWRSGRQQMITLSTAEAELLAVIDGAIATKGIESLLGDMGIFVEEKKIASDSMAALAITGAGLKVDYDVAGVLMILLMLLGVMVIWEALRLKSEAEQDESYDADGITSMVIWK</sequence>
<dbReference type="InterPro" id="IPR043502">
    <property type="entry name" value="DNA/RNA_pol_sf"/>
</dbReference>
<feature type="transmembrane region" description="Helical" evidence="2">
    <location>
        <begin position="3441"/>
        <end position="3461"/>
    </location>
</feature>
<comment type="caution">
    <text evidence="4">The sequence shown here is derived from an EMBL/GenBank/DDBJ whole genome shotgun (WGS) entry which is preliminary data.</text>
</comment>
<evidence type="ECO:0000313" key="4">
    <source>
        <dbReference type="EMBL" id="OLQ13265.1"/>
    </source>
</evidence>
<dbReference type="InterPro" id="IPR036397">
    <property type="entry name" value="RNaseH_sf"/>
</dbReference>
<evidence type="ECO:0000259" key="3">
    <source>
        <dbReference type="PROSITE" id="PS50994"/>
    </source>
</evidence>
<dbReference type="EMBL" id="LSRX01000030">
    <property type="protein sequence ID" value="OLQ13265.1"/>
    <property type="molecule type" value="Genomic_DNA"/>
</dbReference>
<proteinExistence type="predicted"/>
<keyword evidence="2" id="KW-0472">Membrane</keyword>
<organism evidence="4 5">
    <name type="scientific">Symbiodinium microadriaticum</name>
    <name type="common">Dinoflagellate</name>
    <name type="synonym">Zooxanthella microadriatica</name>
    <dbReference type="NCBI Taxonomy" id="2951"/>
    <lineage>
        <taxon>Eukaryota</taxon>
        <taxon>Sar</taxon>
        <taxon>Alveolata</taxon>
        <taxon>Dinophyceae</taxon>
        <taxon>Suessiales</taxon>
        <taxon>Symbiodiniaceae</taxon>
        <taxon>Symbiodinium</taxon>
    </lineage>
</organism>
<feature type="compositionally biased region" description="Acidic residues" evidence="1">
    <location>
        <begin position="2331"/>
        <end position="2342"/>
    </location>
</feature>
<feature type="region of interest" description="Disordered" evidence="1">
    <location>
        <begin position="2328"/>
        <end position="2349"/>
    </location>
</feature>
<evidence type="ECO:0000256" key="2">
    <source>
        <dbReference type="SAM" id="Phobius"/>
    </source>
</evidence>
<feature type="compositionally biased region" description="Acidic residues" evidence="1">
    <location>
        <begin position="431"/>
        <end position="447"/>
    </location>
</feature>
<feature type="region of interest" description="Disordered" evidence="1">
    <location>
        <begin position="408"/>
        <end position="447"/>
    </location>
</feature>
<feature type="compositionally biased region" description="Basic and acidic residues" evidence="1">
    <location>
        <begin position="491"/>
        <end position="509"/>
    </location>
</feature>
<feature type="region of interest" description="Disordered" evidence="1">
    <location>
        <begin position="57"/>
        <end position="96"/>
    </location>
</feature>
<dbReference type="Proteomes" id="UP000186817">
    <property type="component" value="Unassembled WGS sequence"/>
</dbReference>
<feature type="compositionally biased region" description="Polar residues" evidence="1">
    <location>
        <begin position="66"/>
        <end position="77"/>
    </location>
</feature>
<feature type="region of interest" description="Disordered" evidence="1">
    <location>
        <begin position="2387"/>
        <end position="2416"/>
    </location>
</feature>
<reference evidence="4 5" key="1">
    <citation type="submission" date="2016-02" db="EMBL/GenBank/DDBJ databases">
        <title>Genome analysis of coral dinoflagellate symbionts highlights evolutionary adaptations to a symbiotic lifestyle.</title>
        <authorList>
            <person name="Aranda M."/>
            <person name="Li Y."/>
            <person name="Liew Y.J."/>
            <person name="Baumgarten S."/>
            <person name="Simakov O."/>
            <person name="Wilson M."/>
            <person name="Piel J."/>
            <person name="Ashoor H."/>
            <person name="Bougouffa S."/>
            <person name="Bajic V.B."/>
            <person name="Ryu T."/>
            <person name="Ravasi T."/>
            <person name="Bayer T."/>
            <person name="Micklem G."/>
            <person name="Kim H."/>
            <person name="Bhak J."/>
            <person name="Lajeunesse T.C."/>
            <person name="Voolstra C.R."/>
        </authorList>
    </citation>
    <scope>NUCLEOTIDE SEQUENCE [LARGE SCALE GENOMIC DNA]</scope>
    <source>
        <strain evidence="4 5">CCMP2467</strain>
    </source>
</reference>
<dbReference type="GO" id="GO:0003676">
    <property type="term" value="F:nucleic acid binding"/>
    <property type="evidence" value="ECO:0007669"/>
    <property type="project" value="InterPro"/>
</dbReference>